<dbReference type="EMBL" id="JACRDE010000252">
    <property type="protein sequence ID" value="MBI5249678.1"/>
    <property type="molecule type" value="Genomic_DNA"/>
</dbReference>
<dbReference type="Proteomes" id="UP000807825">
    <property type="component" value="Unassembled WGS sequence"/>
</dbReference>
<reference evidence="2" key="1">
    <citation type="submission" date="2020-07" db="EMBL/GenBank/DDBJ databases">
        <title>Huge and variable diversity of episymbiotic CPR bacteria and DPANN archaea in groundwater ecosystems.</title>
        <authorList>
            <person name="He C.Y."/>
            <person name="Keren R."/>
            <person name="Whittaker M."/>
            <person name="Farag I.F."/>
            <person name="Doudna J."/>
            <person name="Cate J.H.D."/>
            <person name="Banfield J.F."/>
        </authorList>
    </citation>
    <scope>NUCLEOTIDE SEQUENCE</scope>
    <source>
        <strain evidence="2">NC_groundwater_1664_Pr3_B-0.1um_52_9</strain>
    </source>
</reference>
<organism evidence="2 3">
    <name type="scientific">Desulfomonile tiedjei</name>
    <dbReference type="NCBI Taxonomy" id="2358"/>
    <lineage>
        <taxon>Bacteria</taxon>
        <taxon>Pseudomonadati</taxon>
        <taxon>Thermodesulfobacteriota</taxon>
        <taxon>Desulfomonilia</taxon>
        <taxon>Desulfomonilales</taxon>
        <taxon>Desulfomonilaceae</taxon>
        <taxon>Desulfomonile</taxon>
    </lineage>
</organism>
<proteinExistence type="predicted"/>
<dbReference type="AlphaFoldDB" id="A0A9D6V2R2"/>
<sequence>MKRLLSMVSIALVCVGVILMFPSGSCANEKVITLKATNWFPVGCKQDLGLHAWCKDLEKRSGGKMKVSYYGGGTLVPAAQSYDAAVKGIVDVSNCVLGYTMGRFPFSQVLDLPLGFPEGSGPTKIANEFYQKFKPKEFDDVKVLWFHEGPGGFLHTRTKPVTKLEDLQGMKLRCYGSNAKFVGQLGAAAVAMPMPEVYDALSKGVVDGLLSQFEPLQGFRTGEHIKYTTENRDSAWSAAFVVVMNKKKFDSLPEDIRAIIDEMSPEYIEKYDKQWTEIDAEGKDWMAKRGAQFISLSPEEEARWYEKGSKPLIEAYIKDMEARGLPGAEAVKFLQETLKTYKK</sequence>
<dbReference type="Gene3D" id="3.40.190.170">
    <property type="entry name" value="Bacterial extracellular solute-binding protein, family 7"/>
    <property type="match status" value="1"/>
</dbReference>
<evidence type="ECO:0000313" key="2">
    <source>
        <dbReference type="EMBL" id="MBI5249678.1"/>
    </source>
</evidence>
<comment type="caution">
    <text evidence="2">The sequence shown here is derived from an EMBL/GenBank/DDBJ whole genome shotgun (WGS) entry which is preliminary data.</text>
</comment>
<dbReference type="InterPro" id="IPR018389">
    <property type="entry name" value="DctP_fam"/>
</dbReference>
<keyword evidence="1" id="KW-0732">Signal</keyword>
<evidence type="ECO:0000256" key="1">
    <source>
        <dbReference type="ARBA" id="ARBA00022729"/>
    </source>
</evidence>
<dbReference type="Pfam" id="PF03480">
    <property type="entry name" value="DctP"/>
    <property type="match status" value="1"/>
</dbReference>
<accession>A0A9D6V2R2</accession>
<dbReference type="GO" id="GO:0055085">
    <property type="term" value="P:transmembrane transport"/>
    <property type="evidence" value="ECO:0007669"/>
    <property type="project" value="InterPro"/>
</dbReference>
<evidence type="ECO:0000313" key="3">
    <source>
        <dbReference type="Proteomes" id="UP000807825"/>
    </source>
</evidence>
<dbReference type="InterPro" id="IPR038404">
    <property type="entry name" value="TRAP_DctP_sf"/>
</dbReference>
<name>A0A9D6V2R2_9BACT</name>
<dbReference type="PANTHER" id="PTHR33376">
    <property type="match status" value="1"/>
</dbReference>
<gene>
    <name evidence="2" type="ORF">HY912_09300</name>
</gene>
<protein>
    <submittedName>
        <fullName evidence="2">TRAP transporter substrate-binding protein</fullName>
    </submittedName>
</protein>
<dbReference type="CDD" id="cd13665">
    <property type="entry name" value="PBP2_TRAP_Dctp3_4"/>
    <property type="match status" value="1"/>
</dbReference>
<dbReference type="NCBIfam" id="NF037995">
    <property type="entry name" value="TRAP_S1"/>
    <property type="match status" value="1"/>
</dbReference>
<dbReference type="PANTHER" id="PTHR33376:SF15">
    <property type="entry name" value="BLL6794 PROTEIN"/>
    <property type="match status" value="1"/>
</dbReference>